<dbReference type="GO" id="GO:0008817">
    <property type="term" value="F:corrinoid adenosyltransferase activity"/>
    <property type="evidence" value="ECO:0007669"/>
    <property type="project" value="UniProtKB-EC"/>
</dbReference>
<comment type="pathway">
    <text evidence="1">Cofactor biosynthesis; adenosylcobalamin biosynthesis; adenosylcobalamin from cob(II)yrinate a,c-diamide: step 2/7.</text>
</comment>
<dbReference type="CDD" id="cd00561">
    <property type="entry name" value="CobA_ACA"/>
    <property type="match status" value="1"/>
</dbReference>
<keyword evidence="11" id="KW-1185">Reference proteome</keyword>
<sequence>MALERGMIHVYTGNGKGKTSAALGLCLRAVGRGLRCCFIQFIKGVPTGEVEAAKYLPNFEFYQTGRPGYDFRVTPEDYERAQEGFKLACMKAEEFDVLVLDEINVAVHLGLLEVSQVVSFVKGKPTELELILTGRYAKPEVIELADYVTYFQLLKHPYYQGLKARKGIDY</sequence>
<proteinExistence type="inferred from homology"/>
<comment type="caution">
    <text evidence="10">The sequence shown here is derived from an EMBL/GenBank/DDBJ whole genome shotgun (WGS) entry which is preliminary data.</text>
</comment>
<evidence type="ECO:0000313" key="11">
    <source>
        <dbReference type="Proteomes" id="UP000280881"/>
    </source>
</evidence>
<dbReference type="PANTHER" id="PTHR46638">
    <property type="entry name" value="CORRINOID ADENOSYLTRANSFERASE"/>
    <property type="match status" value="1"/>
</dbReference>
<evidence type="ECO:0000256" key="8">
    <source>
        <dbReference type="ARBA" id="ARBA00048555"/>
    </source>
</evidence>
<name>A0A420W8A0_9BACT</name>
<dbReference type="InterPro" id="IPR003724">
    <property type="entry name" value="CblAdoTrfase_CobA"/>
</dbReference>
<evidence type="ECO:0000256" key="1">
    <source>
        <dbReference type="ARBA" id="ARBA00005121"/>
    </source>
</evidence>
<evidence type="ECO:0000256" key="3">
    <source>
        <dbReference type="ARBA" id="ARBA00012454"/>
    </source>
</evidence>
<comment type="function">
    <text evidence="4">Required for both de novo synthesis of the corrin ring for the assimilation of exogenous corrinoids. Participates in the adenosylation of a variety of incomplete and complete corrinoids.</text>
</comment>
<dbReference type="Proteomes" id="UP000280881">
    <property type="component" value="Unassembled WGS sequence"/>
</dbReference>
<evidence type="ECO:0000256" key="9">
    <source>
        <dbReference type="ARBA" id="ARBA00048692"/>
    </source>
</evidence>
<dbReference type="AlphaFoldDB" id="A0A420W8A0"/>
<dbReference type="PANTHER" id="PTHR46638:SF1">
    <property type="entry name" value="CORRINOID ADENOSYLTRANSFERASE"/>
    <property type="match status" value="1"/>
</dbReference>
<gene>
    <name evidence="10" type="ORF">C7457_0386</name>
</gene>
<dbReference type="PIRSF" id="PIRSF015617">
    <property type="entry name" value="Adensltrnsf_CobA"/>
    <property type="match status" value="1"/>
</dbReference>
<dbReference type="Pfam" id="PF02572">
    <property type="entry name" value="CobA_CobO_BtuR"/>
    <property type="match status" value="1"/>
</dbReference>
<accession>A0A420W8A0</accession>
<dbReference type="GO" id="GO:0005524">
    <property type="term" value="F:ATP binding"/>
    <property type="evidence" value="ECO:0007669"/>
    <property type="project" value="InterPro"/>
</dbReference>
<evidence type="ECO:0000256" key="7">
    <source>
        <dbReference type="ARBA" id="ARBA00033354"/>
    </source>
</evidence>
<comment type="catalytic activity">
    <reaction evidence="9">
        <text>2 cob(II)alamin + reduced [electron-transfer flavoprotein] + 2 ATP = 2 adenosylcob(III)alamin + 2 triphosphate + oxidized [electron-transfer flavoprotein] + 3 H(+)</text>
        <dbReference type="Rhea" id="RHEA:28671"/>
        <dbReference type="Rhea" id="RHEA-COMP:10685"/>
        <dbReference type="Rhea" id="RHEA-COMP:10686"/>
        <dbReference type="ChEBI" id="CHEBI:15378"/>
        <dbReference type="ChEBI" id="CHEBI:16304"/>
        <dbReference type="ChEBI" id="CHEBI:18036"/>
        <dbReference type="ChEBI" id="CHEBI:18408"/>
        <dbReference type="ChEBI" id="CHEBI:30616"/>
        <dbReference type="ChEBI" id="CHEBI:57692"/>
        <dbReference type="ChEBI" id="CHEBI:58307"/>
        <dbReference type="EC" id="2.5.1.17"/>
    </reaction>
</comment>
<evidence type="ECO:0000256" key="5">
    <source>
        <dbReference type="ARBA" id="ARBA00031529"/>
    </source>
</evidence>
<organism evidence="10 11">
    <name type="scientific">Thermovibrio guaymasensis</name>
    <dbReference type="NCBI Taxonomy" id="240167"/>
    <lineage>
        <taxon>Bacteria</taxon>
        <taxon>Pseudomonadati</taxon>
        <taxon>Aquificota</taxon>
        <taxon>Aquificia</taxon>
        <taxon>Desulfurobacteriales</taxon>
        <taxon>Desulfurobacteriaceae</taxon>
        <taxon>Thermovibrio</taxon>
    </lineage>
</organism>
<comment type="similarity">
    <text evidence="2">Belongs to the Cob(I)alamin adenosyltransferase family.</text>
</comment>
<dbReference type="RefSeq" id="WP_121169758.1">
    <property type="nucleotide sequence ID" value="NZ_RBIE01000001.1"/>
</dbReference>
<dbReference type="GO" id="GO:0009236">
    <property type="term" value="P:cobalamin biosynthetic process"/>
    <property type="evidence" value="ECO:0007669"/>
    <property type="project" value="InterPro"/>
</dbReference>
<comment type="catalytic activity">
    <reaction evidence="8">
        <text>2 cob(II)yrinate a,c diamide + reduced [electron-transfer flavoprotein] + 2 ATP = 2 adenosylcob(III)yrinate a,c-diamide + 2 triphosphate + oxidized [electron-transfer flavoprotein] + 3 H(+)</text>
        <dbReference type="Rhea" id="RHEA:11528"/>
        <dbReference type="Rhea" id="RHEA-COMP:10685"/>
        <dbReference type="Rhea" id="RHEA-COMP:10686"/>
        <dbReference type="ChEBI" id="CHEBI:15378"/>
        <dbReference type="ChEBI" id="CHEBI:18036"/>
        <dbReference type="ChEBI" id="CHEBI:30616"/>
        <dbReference type="ChEBI" id="CHEBI:57692"/>
        <dbReference type="ChEBI" id="CHEBI:58307"/>
        <dbReference type="ChEBI" id="CHEBI:58503"/>
        <dbReference type="ChEBI" id="CHEBI:58537"/>
        <dbReference type="EC" id="2.5.1.17"/>
    </reaction>
</comment>
<dbReference type="EMBL" id="RBIE01000001">
    <property type="protein sequence ID" value="RKQ63512.1"/>
    <property type="molecule type" value="Genomic_DNA"/>
</dbReference>
<evidence type="ECO:0000256" key="4">
    <source>
        <dbReference type="ARBA" id="ARBA00024929"/>
    </source>
</evidence>
<dbReference type="InterPro" id="IPR027417">
    <property type="entry name" value="P-loop_NTPase"/>
</dbReference>
<reference evidence="10 11" key="1">
    <citation type="submission" date="2018-10" db="EMBL/GenBank/DDBJ databases">
        <title>Genomic Encyclopedia of Type Strains, Phase IV (KMG-IV): sequencing the most valuable type-strain genomes for metagenomic binning, comparative biology and taxonomic classification.</title>
        <authorList>
            <person name="Goeker M."/>
        </authorList>
    </citation>
    <scope>NUCLEOTIDE SEQUENCE [LARGE SCALE GENOMIC DNA]</scope>
    <source>
        <strain evidence="10 11">DSM 15521</strain>
    </source>
</reference>
<keyword evidence="10" id="KW-0808">Transferase</keyword>
<dbReference type="Gene3D" id="3.40.50.300">
    <property type="entry name" value="P-loop containing nucleotide triphosphate hydrolases"/>
    <property type="match status" value="1"/>
</dbReference>
<evidence type="ECO:0000313" key="10">
    <source>
        <dbReference type="EMBL" id="RKQ63512.1"/>
    </source>
</evidence>
<protein>
    <recommendedName>
        <fullName evidence="3">corrinoid adenosyltransferase</fullName>
        <ecNumber evidence="3">2.5.1.17</ecNumber>
    </recommendedName>
    <alternativeName>
        <fullName evidence="5">Cob(II)alamin adenosyltransferase</fullName>
    </alternativeName>
    <alternativeName>
        <fullName evidence="7">Cob(II)yrinic acid a,c-diamide adenosyltransferase</fullName>
    </alternativeName>
    <alternativeName>
        <fullName evidence="6">Cobinamide/cobalamin adenosyltransferase</fullName>
    </alternativeName>
</protein>
<dbReference type="OrthoDB" id="9810309at2"/>
<dbReference type="EC" id="2.5.1.17" evidence="3"/>
<evidence type="ECO:0000256" key="6">
    <source>
        <dbReference type="ARBA" id="ARBA00033334"/>
    </source>
</evidence>
<evidence type="ECO:0000256" key="2">
    <source>
        <dbReference type="ARBA" id="ARBA00007487"/>
    </source>
</evidence>
<dbReference type="SUPFAM" id="SSF52540">
    <property type="entry name" value="P-loop containing nucleoside triphosphate hydrolases"/>
    <property type="match status" value="1"/>
</dbReference>